<sequence>MTVVWSALALTVCGCGAVAGNGVIRALLRRIDEGGARVAAAQGTLMGAQKELPGGRWIGILERIAVYVSIVAGFPPGIAVALAVKGLGRYPELRAEKEGREAARVGELFIIGTFASVLWAAAWAGVAVGVRALLAGVA</sequence>
<keyword evidence="1" id="KW-1133">Transmembrane helix</keyword>
<dbReference type="Proteomes" id="UP000815698">
    <property type="component" value="Chromosome"/>
</dbReference>
<keyword evidence="1" id="KW-0472">Membrane</keyword>
<dbReference type="EMBL" id="CP023482">
    <property type="protein sequence ID" value="ATH96319.1"/>
    <property type="molecule type" value="Genomic_DNA"/>
</dbReference>
<evidence type="ECO:0000256" key="1">
    <source>
        <dbReference type="SAM" id="Phobius"/>
    </source>
</evidence>
<protein>
    <submittedName>
        <fullName evidence="2">Uncharacterized protein</fullName>
    </submittedName>
</protein>
<feature type="transmembrane region" description="Helical" evidence="1">
    <location>
        <begin position="108"/>
        <end position="134"/>
    </location>
</feature>
<gene>
    <name evidence="2" type="ORF">COP05_03815</name>
</gene>
<feature type="transmembrane region" description="Helical" evidence="1">
    <location>
        <begin position="64"/>
        <end position="87"/>
    </location>
</feature>
<reference evidence="2 3" key="1">
    <citation type="journal article" date="2016" name="Int. J. Syst. Evol. Microbiol.">
        <title>Dermabacter jinjuensis sp. nov., a novel species of the genus Dermabacter isolated from a clinical specimen.</title>
        <authorList>
            <person name="Park Y.K."/>
            <person name="Lee K.M."/>
            <person name="Lee W.K."/>
            <person name="Cho M.J."/>
            <person name="Lee H.S."/>
            <person name="Cho Y.G."/>
            <person name="Lee Y.C."/>
            <person name="Lee W.K."/>
            <person name="Seong W.K."/>
            <person name="Hwang K.J."/>
        </authorList>
    </citation>
    <scope>NUCLEOTIDE SEQUENCE [LARGE SCALE GENOMIC DNA]</scope>
    <source>
        <strain evidence="2 3">32T</strain>
    </source>
</reference>
<evidence type="ECO:0000313" key="3">
    <source>
        <dbReference type="Proteomes" id="UP000815698"/>
    </source>
</evidence>
<keyword evidence="1" id="KW-0812">Transmembrane</keyword>
<accession>A0ABN5DXH6</accession>
<evidence type="ECO:0000313" key="2">
    <source>
        <dbReference type="EMBL" id="ATH96319.1"/>
    </source>
</evidence>
<organism evidence="2 3">
    <name type="scientific">Dermabacter jinjuensis</name>
    <dbReference type="NCBI Taxonomy" id="1667168"/>
    <lineage>
        <taxon>Bacteria</taxon>
        <taxon>Bacillati</taxon>
        <taxon>Actinomycetota</taxon>
        <taxon>Actinomycetes</taxon>
        <taxon>Micrococcales</taxon>
        <taxon>Dermabacteraceae</taxon>
        <taxon>Dermabacter</taxon>
    </lineage>
</organism>
<keyword evidence="3" id="KW-1185">Reference proteome</keyword>
<proteinExistence type="predicted"/>
<name>A0ABN5DXH6_9MICO</name>